<dbReference type="PANTHER" id="PTHR43877">
    <property type="entry name" value="AMINOALKYLPHOSPHONATE N-ACETYLTRANSFERASE-RELATED-RELATED"/>
    <property type="match status" value="1"/>
</dbReference>
<keyword evidence="1" id="KW-0808">Transferase</keyword>
<dbReference type="CDD" id="cd04301">
    <property type="entry name" value="NAT_SF"/>
    <property type="match status" value="1"/>
</dbReference>
<name>A0A6J7R8W4_9ZZZZ</name>
<dbReference type="GO" id="GO:0016747">
    <property type="term" value="F:acyltransferase activity, transferring groups other than amino-acyl groups"/>
    <property type="evidence" value="ECO:0007669"/>
    <property type="project" value="InterPro"/>
</dbReference>
<dbReference type="AlphaFoldDB" id="A0A6J7R8W4"/>
<dbReference type="EMBL" id="CAFBPU010000007">
    <property type="protein sequence ID" value="CAB5025157.1"/>
    <property type="molecule type" value="Genomic_DNA"/>
</dbReference>
<dbReference type="InterPro" id="IPR000182">
    <property type="entry name" value="GNAT_dom"/>
</dbReference>
<organism evidence="5">
    <name type="scientific">freshwater metagenome</name>
    <dbReference type="NCBI Taxonomy" id="449393"/>
    <lineage>
        <taxon>unclassified sequences</taxon>
        <taxon>metagenomes</taxon>
        <taxon>ecological metagenomes</taxon>
    </lineage>
</organism>
<dbReference type="InterPro" id="IPR050832">
    <property type="entry name" value="Bact_Acetyltransf"/>
</dbReference>
<dbReference type="Pfam" id="PF00583">
    <property type="entry name" value="Acetyltransf_1"/>
    <property type="match status" value="1"/>
</dbReference>
<evidence type="ECO:0000313" key="5">
    <source>
        <dbReference type="EMBL" id="CAB5025157.1"/>
    </source>
</evidence>
<evidence type="ECO:0000259" key="3">
    <source>
        <dbReference type="PROSITE" id="PS51186"/>
    </source>
</evidence>
<dbReference type="PROSITE" id="PS51186">
    <property type="entry name" value="GNAT"/>
    <property type="match status" value="1"/>
</dbReference>
<dbReference type="InterPro" id="IPR016181">
    <property type="entry name" value="Acyl_CoA_acyltransferase"/>
</dbReference>
<sequence>MLRSPVVVRAATEQDVESLTPLWDEFCEQIGSSLVPSGFIDVPERVRERIRISNATAEAGARPTYRLAIALSDGQPIAFASMTVVDRGLMSASSAVLIDVVHVKQGERKRGAGTALLRHAVAFADEVGASDVAVSVAPQVRDANRFYARHGFTQMVTRRSSPVSQLRRKLGVDVRLDQIDTTIELTPVERSLRRRALLSPRRSARSARG</sequence>
<reference evidence="5" key="1">
    <citation type="submission" date="2020-05" db="EMBL/GenBank/DDBJ databases">
        <authorList>
            <person name="Chiriac C."/>
            <person name="Salcher M."/>
            <person name="Ghai R."/>
            <person name="Kavagutti S V."/>
        </authorList>
    </citation>
    <scope>NUCLEOTIDE SEQUENCE</scope>
</reference>
<dbReference type="Gene3D" id="3.40.630.30">
    <property type="match status" value="1"/>
</dbReference>
<accession>A0A6J7R8W4</accession>
<evidence type="ECO:0000256" key="1">
    <source>
        <dbReference type="ARBA" id="ARBA00022679"/>
    </source>
</evidence>
<proteinExistence type="predicted"/>
<protein>
    <submittedName>
        <fullName evidence="5">Unannotated protein</fullName>
    </submittedName>
</protein>
<gene>
    <name evidence="4" type="ORF">UFOPK3268_01440</name>
    <name evidence="5" type="ORF">UFOPK4150_00488</name>
</gene>
<dbReference type="SUPFAM" id="SSF55729">
    <property type="entry name" value="Acyl-CoA N-acyltransferases (Nat)"/>
    <property type="match status" value="1"/>
</dbReference>
<dbReference type="EMBL" id="CAFBIZ010000211">
    <property type="protein sequence ID" value="CAB4851972.1"/>
    <property type="molecule type" value="Genomic_DNA"/>
</dbReference>
<keyword evidence="2" id="KW-0012">Acyltransferase</keyword>
<evidence type="ECO:0000256" key="2">
    <source>
        <dbReference type="ARBA" id="ARBA00023315"/>
    </source>
</evidence>
<evidence type="ECO:0000313" key="4">
    <source>
        <dbReference type="EMBL" id="CAB4851972.1"/>
    </source>
</evidence>
<feature type="domain" description="N-acetyltransferase" evidence="3">
    <location>
        <begin position="6"/>
        <end position="173"/>
    </location>
</feature>